<reference evidence="2 3" key="1">
    <citation type="submission" date="2020-08" db="EMBL/GenBank/DDBJ databases">
        <title>A Genomic Blueprint of the Chicken Gut Microbiome.</title>
        <authorList>
            <person name="Gilroy R."/>
            <person name="Ravi A."/>
            <person name="Getino M."/>
            <person name="Pursley I."/>
            <person name="Horton D.L."/>
            <person name="Alikhan N.-F."/>
            <person name="Baker D."/>
            <person name="Gharbi K."/>
            <person name="Hall N."/>
            <person name="Watson M."/>
            <person name="Adriaenssens E.M."/>
            <person name="Foster-Nyarko E."/>
            <person name="Jarju S."/>
            <person name="Secka A."/>
            <person name="Antonio M."/>
            <person name="Oren A."/>
            <person name="Chaudhuri R."/>
            <person name="La Ragione R.M."/>
            <person name="Hildebrand F."/>
            <person name="Pallen M.J."/>
        </authorList>
    </citation>
    <scope>NUCLEOTIDE SEQUENCE [LARGE SCALE GENOMIC DNA]</scope>
    <source>
        <strain evidence="2 3">Sa3CUN1</strain>
    </source>
</reference>
<dbReference type="RefSeq" id="WP_191751123.1">
    <property type="nucleotide sequence ID" value="NZ_JACSQZ010000077.1"/>
</dbReference>
<keyword evidence="3" id="KW-1185">Reference proteome</keyword>
<organism evidence="2 3">
    <name type="scientific">Clostridium gallinarum</name>
    <dbReference type="NCBI Taxonomy" id="2762246"/>
    <lineage>
        <taxon>Bacteria</taxon>
        <taxon>Bacillati</taxon>
        <taxon>Bacillota</taxon>
        <taxon>Clostridia</taxon>
        <taxon>Eubacteriales</taxon>
        <taxon>Clostridiaceae</taxon>
        <taxon>Clostridium</taxon>
    </lineage>
</organism>
<evidence type="ECO:0000256" key="1">
    <source>
        <dbReference type="SAM" id="Phobius"/>
    </source>
</evidence>
<proteinExistence type="predicted"/>
<evidence type="ECO:0000313" key="3">
    <source>
        <dbReference type="Proteomes" id="UP000640335"/>
    </source>
</evidence>
<comment type="caution">
    <text evidence="2">The sequence shown here is derived from an EMBL/GenBank/DDBJ whole genome shotgun (WGS) entry which is preliminary data.</text>
</comment>
<dbReference type="Proteomes" id="UP000640335">
    <property type="component" value="Unassembled WGS sequence"/>
</dbReference>
<keyword evidence="1" id="KW-0812">Transmembrane</keyword>
<keyword evidence="1" id="KW-1133">Transmembrane helix</keyword>
<keyword evidence="1" id="KW-0472">Membrane</keyword>
<protein>
    <submittedName>
        <fullName evidence="2">Uncharacterized protein</fullName>
    </submittedName>
</protein>
<dbReference type="EMBL" id="JACSQZ010000077">
    <property type="protein sequence ID" value="MBD7916379.1"/>
    <property type="molecule type" value="Genomic_DNA"/>
</dbReference>
<name>A0ABR8Q7K2_9CLOT</name>
<gene>
    <name evidence="2" type="ORF">H9660_14625</name>
</gene>
<accession>A0ABR8Q7K2</accession>
<evidence type="ECO:0000313" key="2">
    <source>
        <dbReference type="EMBL" id="MBD7916379.1"/>
    </source>
</evidence>
<feature type="transmembrane region" description="Helical" evidence="1">
    <location>
        <begin position="7"/>
        <end position="26"/>
    </location>
</feature>
<sequence>MKRLNNIYIAIFFLVILLSLFIGYFTRKSIYDLDISNIDKSKYSIEYSLDIYGSNLKNPINNINLVDQNSDLIIKGEFTGNRKIIYGSVESEIKVLSVYKGNIKDKYIYLYEPFNIIDFKNPNQTSNEIKGNISLTNGYNLLKPNHHNILLLNNITDPSTNEVSKKYLNKYKYNNISLSKFSIDDDINYVIFDESTTTTTFDDIKDKDWIFSNKEDLANYLLAKNIILDKYNK</sequence>